<proteinExistence type="predicted"/>
<sequence>MQFNSSVVRQLKNQIRDMEKAVDVRIKELETLHITNSSNSLSSPSEEISIREQLESLRSKTPEHCPSPVALPIEEITRLQEKLQRYGRAEEVVTRQLRDQHIRFGKLNCRLEVIFQIAHVIYNFIFFVCYNFLNADYLRKHKPRGMHFNSRVKNL</sequence>
<name>A0ABD0YVK8_9HEMI</name>
<evidence type="ECO:0000256" key="1">
    <source>
        <dbReference type="SAM" id="Phobius"/>
    </source>
</evidence>
<dbReference type="EMBL" id="JBFDAA010000002">
    <property type="protein sequence ID" value="KAL1139989.1"/>
    <property type="molecule type" value="Genomic_DNA"/>
</dbReference>
<keyword evidence="1" id="KW-1133">Transmembrane helix</keyword>
<dbReference type="AlphaFoldDB" id="A0ABD0YVK8"/>
<evidence type="ECO:0000313" key="2">
    <source>
        <dbReference type="EMBL" id="KAL1139989.1"/>
    </source>
</evidence>
<evidence type="ECO:0000313" key="3">
    <source>
        <dbReference type="Proteomes" id="UP001558652"/>
    </source>
</evidence>
<gene>
    <name evidence="2" type="ORF">AAG570_006966</name>
</gene>
<keyword evidence="3" id="KW-1185">Reference proteome</keyword>
<feature type="transmembrane region" description="Helical" evidence="1">
    <location>
        <begin position="113"/>
        <end position="133"/>
    </location>
</feature>
<keyword evidence="1" id="KW-0472">Membrane</keyword>
<accession>A0ABD0YVK8</accession>
<reference evidence="2 3" key="1">
    <citation type="submission" date="2024-07" db="EMBL/GenBank/DDBJ databases">
        <title>Chromosome-level genome assembly of the water stick insect Ranatra chinensis (Heteroptera: Nepidae).</title>
        <authorList>
            <person name="Liu X."/>
        </authorList>
    </citation>
    <scope>NUCLEOTIDE SEQUENCE [LARGE SCALE GENOMIC DNA]</scope>
    <source>
        <strain evidence="2">Cailab_2021Rc</strain>
        <tissue evidence="2">Muscle</tissue>
    </source>
</reference>
<keyword evidence="1" id="KW-0812">Transmembrane</keyword>
<protein>
    <submittedName>
        <fullName evidence="2">Uncharacterized protein</fullName>
    </submittedName>
</protein>
<comment type="caution">
    <text evidence="2">The sequence shown here is derived from an EMBL/GenBank/DDBJ whole genome shotgun (WGS) entry which is preliminary data.</text>
</comment>
<dbReference type="Proteomes" id="UP001558652">
    <property type="component" value="Unassembled WGS sequence"/>
</dbReference>
<organism evidence="2 3">
    <name type="scientific">Ranatra chinensis</name>
    <dbReference type="NCBI Taxonomy" id="642074"/>
    <lineage>
        <taxon>Eukaryota</taxon>
        <taxon>Metazoa</taxon>
        <taxon>Ecdysozoa</taxon>
        <taxon>Arthropoda</taxon>
        <taxon>Hexapoda</taxon>
        <taxon>Insecta</taxon>
        <taxon>Pterygota</taxon>
        <taxon>Neoptera</taxon>
        <taxon>Paraneoptera</taxon>
        <taxon>Hemiptera</taxon>
        <taxon>Heteroptera</taxon>
        <taxon>Panheteroptera</taxon>
        <taxon>Nepomorpha</taxon>
        <taxon>Nepidae</taxon>
        <taxon>Ranatrinae</taxon>
        <taxon>Ranatra</taxon>
    </lineage>
</organism>